<dbReference type="SUPFAM" id="SSF48452">
    <property type="entry name" value="TPR-like"/>
    <property type="match status" value="1"/>
</dbReference>
<dbReference type="STRING" id="1328313.DS2_09757"/>
<reference evidence="5 6" key="1">
    <citation type="journal article" date="2014" name="Genome Announc.">
        <title>Draft Genome Sequence of the Agar-Degrading Bacterium Catenovulum sp. Strain DS-2, Isolated from Intestines of Haliotis diversicolor.</title>
        <authorList>
            <person name="Shan D."/>
            <person name="Li X."/>
            <person name="Gu Z."/>
            <person name="Wei G."/>
            <person name="Gao Z."/>
            <person name="Shao Z."/>
        </authorList>
    </citation>
    <scope>NUCLEOTIDE SEQUENCE [LARGE SCALE GENOMIC DNA]</scope>
    <source>
        <strain evidence="5 6">DS-2</strain>
    </source>
</reference>
<sequence length="230" mass="25410">MKKVIFAVALSMSLNVFAEQNTIDEIALAANNMQIESLTSLAAQSQGYDKAFAQYKLGVAYMVKQEYSNLQAHLTIAADILNQQLATNPNDVESMILLVQVYSLHIGFAHDKAQQLGPKMQVLLTQANQIAPNNPRLQLVQGIIKYHTPVVYGGNKQVAVTMFNKAINHYPGDVNSGYYWGHDEAYIWRGLAKIEKGETQAALADFNQALEINPNSNWAKELIAQNSASL</sequence>
<dbReference type="InterPro" id="IPR019734">
    <property type="entry name" value="TPR_rpt"/>
</dbReference>
<dbReference type="OrthoDB" id="6382271at2"/>
<dbReference type="Gene3D" id="1.25.40.10">
    <property type="entry name" value="Tetratricopeptide repeat domain"/>
    <property type="match status" value="1"/>
</dbReference>
<accession>W7QQA4</accession>
<evidence type="ECO:0000256" key="3">
    <source>
        <dbReference type="PROSITE-ProRule" id="PRU00339"/>
    </source>
</evidence>
<gene>
    <name evidence="5" type="ORF">DS2_09757</name>
</gene>
<evidence type="ECO:0000256" key="1">
    <source>
        <dbReference type="ARBA" id="ARBA00022737"/>
    </source>
</evidence>
<proteinExistence type="predicted"/>
<dbReference type="EMBL" id="ARZY01000016">
    <property type="protein sequence ID" value="EWH10068.1"/>
    <property type="molecule type" value="Genomic_DNA"/>
</dbReference>
<dbReference type="Proteomes" id="UP000019276">
    <property type="component" value="Unassembled WGS sequence"/>
</dbReference>
<evidence type="ECO:0000313" key="5">
    <source>
        <dbReference type="EMBL" id="EWH10068.1"/>
    </source>
</evidence>
<dbReference type="Pfam" id="PF07719">
    <property type="entry name" value="TPR_2"/>
    <property type="match status" value="1"/>
</dbReference>
<dbReference type="RefSeq" id="WP_035014559.1">
    <property type="nucleotide sequence ID" value="NZ_ARZY01000016.1"/>
</dbReference>
<evidence type="ECO:0000256" key="4">
    <source>
        <dbReference type="SAM" id="SignalP"/>
    </source>
</evidence>
<keyword evidence="6" id="KW-1185">Reference proteome</keyword>
<feature type="signal peptide" evidence="4">
    <location>
        <begin position="1"/>
        <end position="18"/>
    </location>
</feature>
<feature type="chain" id="PRO_5004898301" evidence="4">
    <location>
        <begin position="19"/>
        <end position="230"/>
    </location>
</feature>
<feature type="repeat" description="TPR" evidence="3">
    <location>
        <begin position="183"/>
        <end position="216"/>
    </location>
</feature>
<dbReference type="PROSITE" id="PS50005">
    <property type="entry name" value="TPR"/>
    <property type="match status" value="1"/>
</dbReference>
<dbReference type="InterPro" id="IPR011990">
    <property type="entry name" value="TPR-like_helical_dom_sf"/>
</dbReference>
<protein>
    <submittedName>
        <fullName evidence="5">Uncharacterized protein</fullName>
    </submittedName>
</protein>
<dbReference type="AlphaFoldDB" id="W7QQA4"/>
<keyword evidence="2 3" id="KW-0802">TPR repeat</keyword>
<keyword evidence="1" id="KW-0677">Repeat</keyword>
<evidence type="ECO:0000256" key="2">
    <source>
        <dbReference type="ARBA" id="ARBA00022803"/>
    </source>
</evidence>
<name>W7QQA4_9ALTE</name>
<keyword evidence="4" id="KW-0732">Signal</keyword>
<comment type="caution">
    <text evidence="5">The sequence shown here is derived from an EMBL/GenBank/DDBJ whole genome shotgun (WGS) entry which is preliminary data.</text>
</comment>
<dbReference type="eggNOG" id="COG0457">
    <property type="taxonomic scope" value="Bacteria"/>
</dbReference>
<evidence type="ECO:0000313" key="6">
    <source>
        <dbReference type="Proteomes" id="UP000019276"/>
    </source>
</evidence>
<dbReference type="InterPro" id="IPR013105">
    <property type="entry name" value="TPR_2"/>
</dbReference>
<organism evidence="5 6">
    <name type="scientific">Catenovulum agarivorans DS-2</name>
    <dbReference type="NCBI Taxonomy" id="1328313"/>
    <lineage>
        <taxon>Bacteria</taxon>
        <taxon>Pseudomonadati</taxon>
        <taxon>Pseudomonadota</taxon>
        <taxon>Gammaproteobacteria</taxon>
        <taxon>Alteromonadales</taxon>
        <taxon>Alteromonadaceae</taxon>
        <taxon>Catenovulum</taxon>
    </lineage>
</organism>